<reference evidence="2" key="1">
    <citation type="submission" date="2023-04" db="EMBL/GenBank/DDBJ databases">
        <title>Candida boidinii NBRC 10035.</title>
        <authorList>
            <person name="Ichikawa N."/>
            <person name="Sato H."/>
            <person name="Tonouchi N."/>
        </authorList>
    </citation>
    <scope>NUCLEOTIDE SEQUENCE</scope>
    <source>
        <strain evidence="2">NBRC 10035</strain>
    </source>
</reference>
<dbReference type="PANTHER" id="PTHR37331:SF1">
    <property type="entry name" value="YALI0F11671P"/>
    <property type="match status" value="1"/>
</dbReference>
<keyword evidence="1" id="KW-1133">Transmembrane helix</keyword>
<evidence type="ECO:0000313" key="3">
    <source>
        <dbReference type="Proteomes" id="UP001165120"/>
    </source>
</evidence>
<organism evidence="2 3">
    <name type="scientific">Candida boidinii</name>
    <name type="common">Yeast</name>
    <dbReference type="NCBI Taxonomy" id="5477"/>
    <lineage>
        <taxon>Eukaryota</taxon>
        <taxon>Fungi</taxon>
        <taxon>Dikarya</taxon>
        <taxon>Ascomycota</taxon>
        <taxon>Saccharomycotina</taxon>
        <taxon>Pichiomycetes</taxon>
        <taxon>Pichiales</taxon>
        <taxon>Pichiaceae</taxon>
        <taxon>Ogataea</taxon>
        <taxon>Ogataea/Candida clade</taxon>
    </lineage>
</organism>
<feature type="transmembrane region" description="Helical" evidence="1">
    <location>
        <begin position="15"/>
        <end position="37"/>
    </location>
</feature>
<name>A0A9W6SUH6_CANBO</name>
<sequence length="198" mass="23143">MFSKRLITAKFGRKFLYYIFLQIIITYRFFILTRAFFLKYEKYVHKEEGDGITEAIISFSKNPKSIPVGTIDLPKEIKNFTELGLSHVELTVSNFKEDKIFKEILNDLIKNSIYNDFSYQIEAQVVPNSFMPIYDFRDIPAHGRTPAMENVFGYVCVDENGVIIKDSFEDNNTYRLFSGTDGIVKLSDYLYEEIQKKI</sequence>
<dbReference type="AlphaFoldDB" id="A0A9W6SUH6"/>
<dbReference type="PANTHER" id="PTHR37331">
    <property type="entry name" value="YALI0F11671P"/>
    <property type="match status" value="1"/>
</dbReference>
<evidence type="ECO:0000313" key="2">
    <source>
        <dbReference type="EMBL" id="GME67060.1"/>
    </source>
</evidence>
<keyword evidence="1" id="KW-0812">Transmembrane</keyword>
<keyword evidence="1" id="KW-0472">Membrane</keyword>
<comment type="caution">
    <text evidence="2">The sequence shown here is derived from an EMBL/GenBank/DDBJ whole genome shotgun (WGS) entry which is preliminary data.</text>
</comment>
<accession>A0A9W6SUH6</accession>
<dbReference type="Proteomes" id="UP001165120">
    <property type="component" value="Unassembled WGS sequence"/>
</dbReference>
<protein>
    <submittedName>
        <fullName evidence="2">Unnamed protein product</fullName>
    </submittedName>
</protein>
<dbReference type="EMBL" id="BSXN01000093">
    <property type="protein sequence ID" value="GME67060.1"/>
    <property type="molecule type" value="Genomic_DNA"/>
</dbReference>
<gene>
    <name evidence="2" type="ORF">Cboi02_000049200</name>
</gene>
<evidence type="ECO:0000256" key="1">
    <source>
        <dbReference type="SAM" id="Phobius"/>
    </source>
</evidence>
<proteinExistence type="predicted"/>
<keyword evidence="3" id="KW-1185">Reference proteome</keyword>